<name>A0ABS1CR54_9PROT</name>
<dbReference type="Pfam" id="PF12146">
    <property type="entry name" value="Hydrolase_4"/>
    <property type="match status" value="1"/>
</dbReference>
<dbReference type="EMBL" id="NRSG01000005">
    <property type="protein sequence ID" value="MBK1656922.1"/>
    <property type="molecule type" value="Genomic_DNA"/>
</dbReference>
<comment type="caution">
    <text evidence="3">The sequence shown here is derived from an EMBL/GenBank/DDBJ whole genome shotgun (WGS) entry which is preliminary data.</text>
</comment>
<reference evidence="3 4" key="1">
    <citation type="journal article" date="2020" name="Microorganisms">
        <title>Osmotic Adaptation and Compatible Solute Biosynthesis of Phototrophic Bacteria as Revealed from Genome Analyses.</title>
        <authorList>
            <person name="Imhoff J.F."/>
            <person name="Rahn T."/>
            <person name="Kunzel S."/>
            <person name="Keller A."/>
            <person name="Neulinger S.C."/>
        </authorList>
    </citation>
    <scope>NUCLEOTIDE SEQUENCE [LARGE SCALE GENOMIC DNA]</scope>
    <source>
        <strain evidence="3 4">DSM 15382</strain>
    </source>
</reference>
<organism evidence="3 4">
    <name type="scientific">Paracraurococcus ruber</name>
    <dbReference type="NCBI Taxonomy" id="77675"/>
    <lineage>
        <taxon>Bacteria</taxon>
        <taxon>Pseudomonadati</taxon>
        <taxon>Pseudomonadota</taxon>
        <taxon>Alphaproteobacteria</taxon>
        <taxon>Acetobacterales</taxon>
        <taxon>Roseomonadaceae</taxon>
        <taxon>Paracraurococcus</taxon>
    </lineage>
</organism>
<dbReference type="InterPro" id="IPR053145">
    <property type="entry name" value="AB_hydrolase_Est10"/>
</dbReference>
<dbReference type="PANTHER" id="PTHR43265:SF1">
    <property type="entry name" value="ESTERASE ESTD"/>
    <property type="match status" value="1"/>
</dbReference>
<evidence type="ECO:0000256" key="1">
    <source>
        <dbReference type="SAM" id="MobiDB-lite"/>
    </source>
</evidence>
<evidence type="ECO:0000313" key="4">
    <source>
        <dbReference type="Proteomes" id="UP000697995"/>
    </source>
</evidence>
<keyword evidence="4" id="KW-1185">Reference proteome</keyword>
<protein>
    <recommendedName>
        <fullName evidence="2">Serine aminopeptidase S33 domain-containing protein</fullName>
    </recommendedName>
</protein>
<dbReference type="SUPFAM" id="SSF53474">
    <property type="entry name" value="alpha/beta-Hydrolases"/>
    <property type="match status" value="2"/>
</dbReference>
<proteinExistence type="predicted"/>
<dbReference type="PANTHER" id="PTHR43265">
    <property type="entry name" value="ESTERASE ESTD"/>
    <property type="match status" value="1"/>
</dbReference>
<dbReference type="InterPro" id="IPR022742">
    <property type="entry name" value="Hydrolase_4"/>
</dbReference>
<evidence type="ECO:0000259" key="2">
    <source>
        <dbReference type="Pfam" id="PF12146"/>
    </source>
</evidence>
<dbReference type="Gene3D" id="3.40.50.1820">
    <property type="entry name" value="alpha/beta hydrolase"/>
    <property type="match status" value="2"/>
</dbReference>
<feature type="domain" description="Serine aminopeptidase S33" evidence="2">
    <location>
        <begin position="44"/>
        <end position="139"/>
    </location>
</feature>
<accession>A0ABS1CR54</accession>
<dbReference type="InterPro" id="IPR029058">
    <property type="entry name" value="AB_hydrolase_fold"/>
</dbReference>
<sequence>MIPVTIGACRGWFHPPRGTPLDRGVVLCAPFGQEALATHRGWRALAEALAAAGLAALRFDYPGAGDSAGDDGQPCLDAWTDATLAAAAWLQREAGLAQVMLCGLRLGALLAATAAGRQPGLVHGLMLLAPPASGRVHARELAMAAGSAADGAAIGFDGIEVAGFRLHEADCARLATVDLGEAAAAAQAQRLLLATPFRAAGRADQAAARLGARHLEFDHMPFQGCDGFLRPAHESVTPLADFRAMARWAACGAPPCARAVQPAAAARLALPGTGEETALRFGPGGALAGILCEPGWRRPDAPALLILNAGANPHAGNGRFAVRLARHAAALGIASLRMDAHGIGDSDGEDAAAAPLEAALFGDAAIADVAAALDALEARGHARCIAVGICSGAHNAFQAALRDARIAGLALANLPAFDRAAGGAPALDGGPPPGEHPLLRRPRMLLRRLVAEFDRLAADRLGRAGGPDRARSWLRRLQRRGVTLLLAYSRDDRSLRELRAHFGRHGRTLPRAAPMRCVILSGTEHSLTPRAMQDEFIGHLDAQLRQHHGLDAPPRDRAEARRPQPVAREIEDTAA</sequence>
<gene>
    <name evidence="3" type="ORF">CKO45_01610</name>
</gene>
<dbReference type="Proteomes" id="UP000697995">
    <property type="component" value="Unassembled WGS sequence"/>
</dbReference>
<dbReference type="RefSeq" id="WP_133218342.1">
    <property type="nucleotide sequence ID" value="NZ_NRSG01000005.1"/>
</dbReference>
<evidence type="ECO:0000313" key="3">
    <source>
        <dbReference type="EMBL" id="MBK1656922.1"/>
    </source>
</evidence>
<feature type="region of interest" description="Disordered" evidence="1">
    <location>
        <begin position="548"/>
        <end position="575"/>
    </location>
</feature>